<dbReference type="PANTHER" id="PTHR10953">
    <property type="entry name" value="UBIQUITIN-ACTIVATING ENZYME E1"/>
    <property type="match status" value="1"/>
</dbReference>
<feature type="domain" description="THIF-type NAD/FAD binding fold" evidence="1">
    <location>
        <begin position="119"/>
        <end position="363"/>
    </location>
</feature>
<dbReference type="InterPro" id="IPR045886">
    <property type="entry name" value="ThiF/MoeB/HesA"/>
</dbReference>
<sequence>MTTLPSLKTSIPYFREGDSVHFRLAGTLITLDDENGRTSAFLELLDGTRTSAQIAGDLRTRFPQTSETEIVEAIADLDSEGLLQDATDTGADFSQQDRTRWSNNFGFFETYASLATSRWDFQRRIRDAKVAMLGVGGIGSHSFIDMVAIGFQDIRIVDFDHIELSNFNRQILYGEPYVGRAKVEVAAEKALALNSGLTLDPVQMRLTSADDVYEVVKDRDIVVAAVDRPKTEMLHWLNEGCVRAGTALVTGGVETQRAFYYSLVPGVSGCAECWRNHAMKTSEGARLVFDAFEKQAASGEPFGEDTAAFNGLVMLDSAFMVGELVRLATQVCTPLSIGRVLEATFHDPRLREAESWERDPDCHVCGGATPKDTVSWTSAIKEQPF</sequence>
<comment type="caution">
    <text evidence="2">The sequence shown here is derived from an EMBL/GenBank/DDBJ whole genome shotgun (WGS) entry which is preliminary data.</text>
</comment>
<name>A0ABT9PBJ2_9ACTN</name>
<evidence type="ECO:0000313" key="3">
    <source>
        <dbReference type="Proteomes" id="UP001235712"/>
    </source>
</evidence>
<dbReference type="GO" id="GO:0016779">
    <property type="term" value="F:nucleotidyltransferase activity"/>
    <property type="evidence" value="ECO:0007669"/>
    <property type="project" value="UniProtKB-KW"/>
</dbReference>
<protein>
    <submittedName>
        <fullName evidence="2">Molybdopterin/thiamine biosynthesis adenylyltransferase</fullName>
    </submittedName>
</protein>
<dbReference type="Proteomes" id="UP001235712">
    <property type="component" value="Unassembled WGS sequence"/>
</dbReference>
<evidence type="ECO:0000313" key="2">
    <source>
        <dbReference type="EMBL" id="MDP9830043.1"/>
    </source>
</evidence>
<dbReference type="RefSeq" id="WP_307248847.1">
    <property type="nucleotide sequence ID" value="NZ_JAUSQZ010000001.1"/>
</dbReference>
<organism evidence="2 3">
    <name type="scientific">Kineosporia succinea</name>
    <dbReference type="NCBI Taxonomy" id="84632"/>
    <lineage>
        <taxon>Bacteria</taxon>
        <taxon>Bacillati</taxon>
        <taxon>Actinomycetota</taxon>
        <taxon>Actinomycetes</taxon>
        <taxon>Kineosporiales</taxon>
        <taxon>Kineosporiaceae</taxon>
        <taxon>Kineosporia</taxon>
    </lineage>
</organism>
<reference evidence="2 3" key="1">
    <citation type="submission" date="2023-07" db="EMBL/GenBank/DDBJ databases">
        <title>Sequencing the genomes of 1000 actinobacteria strains.</title>
        <authorList>
            <person name="Klenk H.-P."/>
        </authorList>
    </citation>
    <scope>NUCLEOTIDE SEQUENCE [LARGE SCALE GENOMIC DNA]</scope>
    <source>
        <strain evidence="2 3">DSM 44388</strain>
    </source>
</reference>
<keyword evidence="2" id="KW-0548">Nucleotidyltransferase</keyword>
<dbReference type="PANTHER" id="PTHR10953:SF102">
    <property type="entry name" value="ADENYLYLTRANSFERASE AND SULFURTRANSFERASE MOCS3"/>
    <property type="match status" value="1"/>
</dbReference>
<dbReference type="SUPFAM" id="SSF69572">
    <property type="entry name" value="Activating enzymes of the ubiquitin-like proteins"/>
    <property type="match status" value="1"/>
</dbReference>
<dbReference type="Gene3D" id="3.40.50.720">
    <property type="entry name" value="NAD(P)-binding Rossmann-like Domain"/>
    <property type="match status" value="1"/>
</dbReference>
<accession>A0ABT9PBJ2</accession>
<keyword evidence="2" id="KW-0808">Transferase</keyword>
<proteinExistence type="predicted"/>
<dbReference type="InterPro" id="IPR000594">
    <property type="entry name" value="ThiF_NAD_FAD-bd"/>
</dbReference>
<dbReference type="EMBL" id="JAUSQZ010000001">
    <property type="protein sequence ID" value="MDP9830043.1"/>
    <property type="molecule type" value="Genomic_DNA"/>
</dbReference>
<gene>
    <name evidence="2" type="ORF">J2S57_005792</name>
</gene>
<evidence type="ECO:0000259" key="1">
    <source>
        <dbReference type="Pfam" id="PF00899"/>
    </source>
</evidence>
<dbReference type="InterPro" id="IPR035985">
    <property type="entry name" value="Ubiquitin-activating_enz"/>
</dbReference>
<dbReference type="Pfam" id="PF00899">
    <property type="entry name" value="ThiF"/>
    <property type="match status" value="1"/>
</dbReference>
<keyword evidence="3" id="KW-1185">Reference proteome</keyword>